<reference evidence="1 2" key="1">
    <citation type="journal article" date="2021" name="BMC Genomics">
        <title>Datura genome reveals duplications of psychoactive alkaloid biosynthetic genes and high mutation rate following tissue culture.</title>
        <authorList>
            <person name="Rajewski A."/>
            <person name="Carter-House D."/>
            <person name="Stajich J."/>
            <person name="Litt A."/>
        </authorList>
    </citation>
    <scope>NUCLEOTIDE SEQUENCE [LARGE SCALE GENOMIC DNA]</scope>
    <source>
        <strain evidence="1">AR-01</strain>
    </source>
</reference>
<protein>
    <submittedName>
        <fullName evidence="1">Uncharacterized protein</fullName>
    </submittedName>
</protein>
<name>A0ABS8VJR1_DATST</name>
<dbReference type="Proteomes" id="UP000823775">
    <property type="component" value="Unassembled WGS sequence"/>
</dbReference>
<evidence type="ECO:0000313" key="2">
    <source>
        <dbReference type="Proteomes" id="UP000823775"/>
    </source>
</evidence>
<gene>
    <name evidence="1" type="ORF">HAX54_037874</name>
</gene>
<keyword evidence="2" id="KW-1185">Reference proteome</keyword>
<accession>A0ABS8VJR1</accession>
<proteinExistence type="predicted"/>
<evidence type="ECO:0000313" key="1">
    <source>
        <dbReference type="EMBL" id="MCE0480766.1"/>
    </source>
</evidence>
<organism evidence="1 2">
    <name type="scientific">Datura stramonium</name>
    <name type="common">Jimsonweed</name>
    <name type="synonym">Common thornapple</name>
    <dbReference type="NCBI Taxonomy" id="4076"/>
    <lineage>
        <taxon>Eukaryota</taxon>
        <taxon>Viridiplantae</taxon>
        <taxon>Streptophyta</taxon>
        <taxon>Embryophyta</taxon>
        <taxon>Tracheophyta</taxon>
        <taxon>Spermatophyta</taxon>
        <taxon>Magnoliopsida</taxon>
        <taxon>eudicotyledons</taxon>
        <taxon>Gunneridae</taxon>
        <taxon>Pentapetalae</taxon>
        <taxon>asterids</taxon>
        <taxon>lamiids</taxon>
        <taxon>Solanales</taxon>
        <taxon>Solanaceae</taxon>
        <taxon>Solanoideae</taxon>
        <taxon>Datureae</taxon>
        <taxon>Datura</taxon>
    </lineage>
</organism>
<sequence>MFSMEKKIKVYITHEKRILEVLNSEGAINFDDTTADDLTPSHNYALGASSNIGNKCGNDAIAHRLFDTRTRYNLISSPVGLPILRLGHHGERSPHFAAWAPYNAAPYAAWGPTTFDLLWSLASAIKSSVSEDTLYFGSPTGAARLGLYIQKGPLSAIPHAALLISVLEAPRAGLEDYEPHLLRAS</sequence>
<comment type="caution">
    <text evidence="1">The sequence shown here is derived from an EMBL/GenBank/DDBJ whole genome shotgun (WGS) entry which is preliminary data.</text>
</comment>
<dbReference type="EMBL" id="JACEIK010005120">
    <property type="protein sequence ID" value="MCE0480766.1"/>
    <property type="molecule type" value="Genomic_DNA"/>
</dbReference>